<organism evidence="7 8">
    <name type="scientific">Dictyostelium purpureum</name>
    <name type="common">Slime mold</name>
    <dbReference type="NCBI Taxonomy" id="5786"/>
    <lineage>
        <taxon>Eukaryota</taxon>
        <taxon>Amoebozoa</taxon>
        <taxon>Evosea</taxon>
        <taxon>Eumycetozoa</taxon>
        <taxon>Dictyostelia</taxon>
        <taxon>Dictyosteliales</taxon>
        <taxon>Dictyosteliaceae</taxon>
        <taxon>Dictyostelium</taxon>
    </lineage>
</organism>
<feature type="transmembrane region" description="Helical" evidence="5">
    <location>
        <begin position="490"/>
        <end position="511"/>
    </location>
</feature>
<evidence type="ECO:0000256" key="5">
    <source>
        <dbReference type="SAM" id="Phobius"/>
    </source>
</evidence>
<dbReference type="InterPro" id="IPR051068">
    <property type="entry name" value="MFS_Domain-Containing_Protein"/>
</dbReference>
<dbReference type="PANTHER" id="PTHR23510">
    <property type="entry name" value="INNER MEMBRANE TRANSPORT PROTEIN YAJR"/>
    <property type="match status" value="1"/>
</dbReference>
<feature type="transmembrane region" description="Helical" evidence="5">
    <location>
        <begin position="395"/>
        <end position="415"/>
    </location>
</feature>
<feature type="transmembrane region" description="Helical" evidence="5">
    <location>
        <begin position="324"/>
        <end position="345"/>
    </location>
</feature>
<feature type="transmembrane region" description="Helical" evidence="5">
    <location>
        <begin position="226"/>
        <end position="244"/>
    </location>
</feature>
<dbReference type="SUPFAM" id="SSF103473">
    <property type="entry name" value="MFS general substrate transporter"/>
    <property type="match status" value="1"/>
</dbReference>
<protein>
    <recommendedName>
        <fullName evidence="6">Major facilitator superfamily (MFS) profile domain-containing protein</fullName>
    </recommendedName>
</protein>
<dbReference type="InterPro" id="IPR036259">
    <property type="entry name" value="MFS_trans_sf"/>
</dbReference>
<feature type="transmembrane region" description="Helical" evidence="5">
    <location>
        <begin position="365"/>
        <end position="383"/>
    </location>
</feature>
<dbReference type="KEGG" id="dpp:DICPUDRAFT_153860"/>
<gene>
    <name evidence="7" type="ORF">DICPUDRAFT_153860</name>
</gene>
<feature type="transmembrane region" description="Helical" evidence="5">
    <location>
        <begin position="461"/>
        <end position="484"/>
    </location>
</feature>
<evidence type="ECO:0000313" key="8">
    <source>
        <dbReference type="Proteomes" id="UP000001064"/>
    </source>
</evidence>
<comment type="subcellular location">
    <subcellularLocation>
        <location evidence="1">Membrane</location>
        <topology evidence="1">Multi-pass membrane protein</topology>
    </subcellularLocation>
</comment>
<feature type="transmembrane region" description="Helical" evidence="5">
    <location>
        <begin position="87"/>
        <end position="107"/>
    </location>
</feature>
<keyword evidence="3 5" id="KW-1133">Transmembrane helix</keyword>
<dbReference type="GO" id="GO:0016020">
    <property type="term" value="C:membrane"/>
    <property type="evidence" value="ECO:0000318"/>
    <property type="project" value="GO_Central"/>
</dbReference>
<dbReference type="EMBL" id="GL871117">
    <property type="protein sequence ID" value="EGC33993.1"/>
    <property type="molecule type" value="Genomic_DNA"/>
</dbReference>
<evidence type="ECO:0000256" key="1">
    <source>
        <dbReference type="ARBA" id="ARBA00004141"/>
    </source>
</evidence>
<name>F0ZPX5_DICPU</name>
<dbReference type="GO" id="GO:0022857">
    <property type="term" value="F:transmembrane transporter activity"/>
    <property type="evidence" value="ECO:0000318"/>
    <property type="project" value="GO_Central"/>
</dbReference>
<keyword evidence="2 5" id="KW-0812">Transmembrane</keyword>
<dbReference type="eggNOG" id="KOG2325">
    <property type="taxonomic scope" value="Eukaryota"/>
</dbReference>
<sequence>MLKQNSDDNLNDYYNENDNNGDENSNLIDMESEKELLLYSNKIKESKLSKWMNILIVFAILFFGEVARGIIIPTITLYTDEMGGTASLLGIVISAFSLGRLIATMVLGMFSNHTNYKQLFNGSIFLCVISCLGYCLAYIEEDNVFLGQSILVSSRFLLGFGAGTLSVVRAYLADITMPNERTTYIALSSALQFLGFAVSPIIGSLLTYLPVFYVGPIKIDQVTSPGWFLFFQNLILLLVIILFFSNPSPSQLIYNTSYSSLQTINVENESKNNNNGCDLNFSNEESTSTSSNCLSNSNSLKNSSSGINASNDSMYKVLYKNKRVFINLVLFVIINFLIRAVLGIYETIGTPIYNNLDDTIDSKNSGYFFGGLGFMGIFLLLLISWFCKKDILHDYWILMFGNLVMLAGCFITMVHQMNWTQFTVSYILIWGFGFPLAQTVVVSMFSKAISSTIGNASQGTLMGIIGSSGSLGRVVGPFFSGYLYNQHDLLPVSTFAMGLSLLLLFMSIIVIPKDIIKIRYLNYSDEEE</sequence>
<evidence type="ECO:0000259" key="6">
    <source>
        <dbReference type="PROSITE" id="PS50850"/>
    </source>
</evidence>
<evidence type="ECO:0000256" key="3">
    <source>
        <dbReference type="ARBA" id="ARBA00022989"/>
    </source>
</evidence>
<dbReference type="InterPro" id="IPR011701">
    <property type="entry name" value="MFS"/>
</dbReference>
<dbReference type="RefSeq" id="XP_003289479.1">
    <property type="nucleotide sequence ID" value="XM_003289431.1"/>
</dbReference>
<keyword evidence="4 5" id="KW-0472">Membrane</keyword>
<dbReference type="OrthoDB" id="20171at2759"/>
<evidence type="ECO:0000256" key="2">
    <source>
        <dbReference type="ARBA" id="ARBA00022692"/>
    </source>
</evidence>
<feature type="transmembrane region" description="Helical" evidence="5">
    <location>
        <begin position="184"/>
        <end position="206"/>
    </location>
</feature>
<keyword evidence="8" id="KW-1185">Reference proteome</keyword>
<dbReference type="Pfam" id="PF07690">
    <property type="entry name" value="MFS_1"/>
    <property type="match status" value="1"/>
</dbReference>
<dbReference type="Proteomes" id="UP000001064">
    <property type="component" value="Unassembled WGS sequence"/>
</dbReference>
<dbReference type="InParanoid" id="F0ZPX5"/>
<dbReference type="PANTHER" id="PTHR23510:SF2">
    <property type="entry name" value="MAJOR FACILITATOR SUPERFAMILY (MFS) PROFILE DOMAIN-CONTAINING PROTEIN"/>
    <property type="match status" value="1"/>
</dbReference>
<dbReference type="GeneID" id="10502606"/>
<evidence type="ECO:0000256" key="4">
    <source>
        <dbReference type="ARBA" id="ARBA00023136"/>
    </source>
</evidence>
<proteinExistence type="predicted"/>
<dbReference type="OMA" id="FYFSEDY"/>
<feature type="transmembrane region" description="Helical" evidence="5">
    <location>
        <begin position="119"/>
        <end position="139"/>
    </location>
</feature>
<dbReference type="AlphaFoldDB" id="F0ZPX5"/>
<feature type="transmembrane region" description="Helical" evidence="5">
    <location>
        <begin position="145"/>
        <end position="172"/>
    </location>
</feature>
<feature type="transmembrane region" description="Helical" evidence="5">
    <location>
        <begin position="51"/>
        <end position="75"/>
    </location>
</feature>
<dbReference type="InterPro" id="IPR020846">
    <property type="entry name" value="MFS_dom"/>
</dbReference>
<accession>F0ZPX5</accession>
<feature type="domain" description="Major facilitator superfamily (MFS) profile" evidence="6">
    <location>
        <begin position="53"/>
        <end position="515"/>
    </location>
</feature>
<dbReference type="Gene3D" id="1.20.1250.20">
    <property type="entry name" value="MFS general substrate transporter like domains"/>
    <property type="match status" value="1"/>
</dbReference>
<feature type="transmembrane region" description="Helical" evidence="5">
    <location>
        <begin position="427"/>
        <end position="449"/>
    </location>
</feature>
<dbReference type="VEuPathDB" id="AmoebaDB:DICPUDRAFT_153860"/>
<evidence type="ECO:0000313" key="7">
    <source>
        <dbReference type="EMBL" id="EGC33993.1"/>
    </source>
</evidence>
<reference evidence="8" key="1">
    <citation type="journal article" date="2011" name="Genome Biol.">
        <title>Comparative genomics of the social amoebae Dictyostelium discoideum and Dictyostelium purpureum.</title>
        <authorList>
            <consortium name="US DOE Joint Genome Institute (JGI-PGF)"/>
            <person name="Sucgang R."/>
            <person name="Kuo A."/>
            <person name="Tian X."/>
            <person name="Salerno W."/>
            <person name="Parikh A."/>
            <person name="Feasley C.L."/>
            <person name="Dalin E."/>
            <person name="Tu H."/>
            <person name="Huang E."/>
            <person name="Barry K."/>
            <person name="Lindquist E."/>
            <person name="Shapiro H."/>
            <person name="Bruce D."/>
            <person name="Schmutz J."/>
            <person name="Salamov A."/>
            <person name="Fey P."/>
            <person name="Gaudet P."/>
            <person name="Anjard C."/>
            <person name="Babu M.M."/>
            <person name="Basu S."/>
            <person name="Bushmanova Y."/>
            <person name="van der Wel H."/>
            <person name="Katoh-Kurasawa M."/>
            <person name="Dinh C."/>
            <person name="Coutinho P.M."/>
            <person name="Saito T."/>
            <person name="Elias M."/>
            <person name="Schaap P."/>
            <person name="Kay R.R."/>
            <person name="Henrissat B."/>
            <person name="Eichinger L."/>
            <person name="Rivero F."/>
            <person name="Putnam N.H."/>
            <person name="West C.M."/>
            <person name="Loomis W.F."/>
            <person name="Chisholm R.L."/>
            <person name="Shaulsky G."/>
            <person name="Strassmann J.E."/>
            <person name="Queller D.C."/>
            <person name="Kuspa A."/>
            <person name="Grigoriev I.V."/>
        </authorList>
    </citation>
    <scope>NUCLEOTIDE SEQUENCE [LARGE SCALE GENOMIC DNA]</scope>
    <source>
        <strain evidence="8">QSDP1</strain>
    </source>
</reference>
<dbReference type="PROSITE" id="PS50850">
    <property type="entry name" value="MFS"/>
    <property type="match status" value="1"/>
</dbReference>